<feature type="compositionally biased region" description="Pro residues" evidence="1">
    <location>
        <begin position="423"/>
        <end position="432"/>
    </location>
</feature>
<dbReference type="Pfam" id="PF01693">
    <property type="entry name" value="Cauli_VI"/>
    <property type="match status" value="1"/>
</dbReference>
<dbReference type="InterPro" id="IPR037056">
    <property type="entry name" value="RNase_H1_N_sf"/>
</dbReference>
<proteinExistence type="predicted"/>
<dbReference type="Pfam" id="PF18758">
    <property type="entry name" value="KDZ"/>
    <property type="match status" value="1"/>
</dbReference>
<dbReference type="Proteomes" id="UP000518752">
    <property type="component" value="Unassembled WGS sequence"/>
</dbReference>
<evidence type="ECO:0000256" key="1">
    <source>
        <dbReference type="SAM" id="MobiDB-lite"/>
    </source>
</evidence>
<dbReference type="EMBL" id="JAACJN010000015">
    <property type="protein sequence ID" value="KAF5390396.1"/>
    <property type="molecule type" value="Genomic_DNA"/>
</dbReference>
<feature type="region of interest" description="Disordered" evidence="1">
    <location>
        <begin position="423"/>
        <end position="481"/>
    </location>
</feature>
<dbReference type="PANTHER" id="PTHR33104">
    <property type="entry name" value="SI:DKEY-29D5.2"/>
    <property type="match status" value="1"/>
</dbReference>
<dbReference type="InterPro" id="IPR009027">
    <property type="entry name" value="Ribosomal_bL9/RNase_H1_N"/>
</dbReference>
<dbReference type="Gene3D" id="3.40.970.10">
    <property type="entry name" value="Ribonuclease H1, N-terminal domain"/>
    <property type="match status" value="1"/>
</dbReference>
<dbReference type="PANTHER" id="PTHR33104:SF2">
    <property type="entry name" value="CXC3 LIKE CYSTEINE CLUSTER DOMAIN-CONTAINING PROTEIN"/>
    <property type="match status" value="1"/>
</dbReference>
<feature type="compositionally biased region" description="Pro residues" evidence="1">
    <location>
        <begin position="8"/>
        <end position="18"/>
    </location>
</feature>
<name>A0A8H5ME67_9AGAR</name>
<evidence type="ECO:0000313" key="3">
    <source>
        <dbReference type="EMBL" id="KAF5390396.1"/>
    </source>
</evidence>
<comment type="caution">
    <text evidence="3">The sequence shown here is derived from an EMBL/GenBank/DDBJ whole genome shotgun (WGS) entry which is preliminary data.</text>
</comment>
<dbReference type="InterPro" id="IPR011320">
    <property type="entry name" value="RNase_H1_N"/>
</dbReference>
<feature type="domain" description="Ribonuclease H1 N-terminal" evidence="2">
    <location>
        <begin position="352"/>
        <end position="392"/>
    </location>
</feature>
<dbReference type="InterPro" id="IPR040521">
    <property type="entry name" value="KDZ"/>
</dbReference>
<reference evidence="3 4" key="1">
    <citation type="journal article" date="2020" name="ISME J.">
        <title>Uncovering the hidden diversity of litter-decomposition mechanisms in mushroom-forming fungi.</title>
        <authorList>
            <person name="Floudas D."/>
            <person name="Bentzer J."/>
            <person name="Ahren D."/>
            <person name="Johansson T."/>
            <person name="Persson P."/>
            <person name="Tunlid A."/>
        </authorList>
    </citation>
    <scope>NUCLEOTIDE SEQUENCE [LARGE SCALE GENOMIC DNA]</scope>
    <source>
        <strain evidence="3 4">CBS 406.79</strain>
    </source>
</reference>
<sequence length="1008" mass="113386">MIFGGTSTPPPPPPPLPQALPHASAFSQTNSEQNEPPTYSDSPPSPSVLSIPEDELIGTVSLPEQNSPNPATSAPTIISVPEVDPSVASSSAREERVDISDCPKWLSDAYTTLTSEGTPNHPLWRQALRDLVTLERYHEFEDRVISKGSTFSLAGRPKAFSWWFRNRKPIGRLPPTEMFGKTDEFATQWWQWYSIINPEWRERDGSGKIVVNGSGEGEWDEFDLPGQNGMLSLLVSLRWWYHLLPTPSDDWILALRDVSWLISELVRANRPHHNRKRLRPYTNDESCEDLLEWAVCQANSEDSDSESSFPDQLVDWDSYIETMNREHVATCAPQFYDSILPPTKRSHSNYQYYCVFVGDQPGCYKNWADVVGRVTGYSGNMHKGYDTYEQALDGWRQHCRGFHKHPPGFVDGTTFVAPEVPKTPPPTIPPPSKINITTFPSPVKPTPVKPQANRNRTAQSSPLSPTPSHPRPVRNFATAGVGSSVPTMRRGHVWAIHSQDFNSVVASSAQADRILQSAVERGEEVEIREVLDVADAEKCVAYQFKIFSVILGIVGIVEIFQLECMVINACSRVYISLFSAPFSSVCAQIPALTSSKVTDLSIATALVNYLLASGGVSFFAVVGFQLHTSTLRLLQLTTYDFYAGLEKMTDNAALINLPDRYRSFSRMMKEWRHLKMAKRAGHGNDADRTIAETRSGEMSVKCPACPRPGINLPENWKEAPQKKRFLYWIYFAIDACFRLKRRLVSSEARDPDLDVGGSYFTEDGVFREYLRTVTDQNEMSTCTGLSALDHANTKHSRGYATTGVGIGVCARHEFVQPNGAVDLQKGERYANMDYAFASFLRHHDPALTIVASYDIACQWSKNVIWRVKALPSLVACDLGLQTLKFVIPKLHIHGHQLLCQLKYSLNWLWGAGRTDGEGVERGWAHLGPVATSTRDMGPGSRHGTMNDHFGHWNWVKLIGLGVLLRKRHELTKQEHKNQKESLEEFTEGKEEDAKEWKMWIEDWEEDQE</sequence>
<keyword evidence="4" id="KW-1185">Reference proteome</keyword>
<feature type="compositionally biased region" description="Polar residues" evidence="1">
    <location>
        <begin position="25"/>
        <end position="35"/>
    </location>
</feature>
<gene>
    <name evidence="3" type="ORF">D9757_005171</name>
</gene>
<organism evidence="3 4">
    <name type="scientific">Collybiopsis confluens</name>
    <dbReference type="NCBI Taxonomy" id="2823264"/>
    <lineage>
        <taxon>Eukaryota</taxon>
        <taxon>Fungi</taxon>
        <taxon>Dikarya</taxon>
        <taxon>Basidiomycota</taxon>
        <taxon>Agaricomycotina</taxon>
        <taxon>Agaricomycetes</taxon>
        <taxon>Agaricomycetidae</taxon>
        <taxon>Agaricales</taxon>
        <taxon>Marasmiineae</taxon>
        <taxon>Omphalotaceae</taxon>
        <taxon>Collybiopsis</taxon>
    </lineage>
</organism>
<feature type="compositionally biased region" description="Polar residues" evidence="1">
    <location>
        <begin position="62"/>
        <end position="76"/>
    </location>
</feature>
<feature type="region of interest" description="Disordered" evidence="1">
    <location>
        <begin position="1"/>
        <end position="95"/>
    </location>
</feature>
<evidence type="ECO:0000313" key="4">
    <source>
        <dbReference type="Proteomes" id="UP000518752"/>
    </source>
</evidence>
<evidence type="ECO:0000259" key="2">
    <source>
        <dbReference type="Pfam" id="PF01693"/>
    </source>
</evidence>
<dbReference type="AlphaFoldDB" id="A0A8H5ME67"/>
<dbReference type="OrthoDB" id="3214502at2759"/>
<dbReference type="SUPFAM" id="SSF55658">
    <property type="entry name" value="L9 N-domain-like"/>
    <property type="match status" value="1"/>
</dbReference>
<feature type="compositionally biased region" description="Polar residues" evidence="1">
    <location>
        <begin position="452"/>
        <end position="463"/>
    </location>
</feature>
<protein>
    <recommendedName>
        <fullName evidence="2">Ribonuclease H1 N-terminal domain-containing protein</fullName>
    </recommendedName>
</protein>
<accession>A0A8H5ME67</accession>